<reference evidence="6" key="2">
    <citation type="submission" date="2015-01" db="EMBL/GenBank/DDBJ databases">
        <title>Evolutionary Origins and Diversification of the Mycorrhizal Mutualists.</title>
        <authorList>
            <consortium name="DOE Joint Genome Institute"/>
            <consortium name="Mycorrhizal Genomics Consortium"/>
            <person name="Kohler A."/>
            <person name="Kuo A."/>
            <person name="Nagy L.G."/>
            <person name="Floudas D."/>
            <person name="Copeland A."/>
            <person name="Barry K.W."/>
            <person name="Cichocki N."/>
            <person name="Veneault-Fourrey C."/>
            <person name="LaButti K."/>
            <person name="Lindquist E.A."/>
            <person name="Lipzen A."/>
            <person name="Lundell T."/>
            <person name="Morin E."/>
            <person name="Murat C."/>
            <person name="Riley R."/>
            <person name="Ohm R."/>
            <person name="Sun H."/>
            <person name="Tunlid A."/>
            <person name="Henrissat B."/>
            <person name="Grigoriev I.V."/>
            <person name="Hibbett D.S."/>
            <person name="Martin F."/>
        </authorList>
    </citation>
    <scope>NUCLEOTIDE SEQUENCE [LARGE SCALE GENOMIC DNA]</scope>
    <source>
        <strain evidence="6">F 1598</strain>
    </source>
</reference>
<organism evidence="5 6">
    <name type="scientific">Piloderma croceum (strain F 1598)</name>
    <dbReference type="NCBI Taxonomy" id="765440"/>
    <lineage>
        <taxon>Eukaryota</taxon>
        <taxon>Fungi</taxon>
        <taxon>Dikarya</taxon>
        <taxon>Basidiomycota</taxon>
        <taxon>Agaricomycotina</taxon>
        <taxon>Agaricomycetes</taxon>
        <taxon>Agaricomycetidae</taxon>
        <taxon>Atheliales</taxon>
        <taxon>Atheliaceae</taxon>
        <taxon>Piloderma</taxon>
    </lineage>
</organism>
<dbReference type="GO" id="GO:0016593">
    <property type="term" value="C:Cdc73/Paf1 complex"/>
    <property type="evidence" value="ECO:0007669"/>
    <property type="project" value="InterPro"/>
</dbReference>
<dbReference type="PANTHER" id="PTHR23188:SF12">
    <property type="entry name" value="RNA POLYMERASE II-ASSOCIATED FACTOR 1 HOMOLOG"/>
    <property type="match status" value="1"/>
</dbReference>
<evidence type="ECO:0000256" key="2">
    <source>
        <dbReference type="ARBA" id="ARBA00007560"/>
    </source>
</evidence>
<gene>
    <name evidence="5" type="ORF">PILCRDRAFT_47121</name>
</gene>
<keyword evidence="6" id="KW-1185">Reference proteome</keyword>
<dbReference type="InterPro" id="IPR007133">
    <property type="entry name" value="RNA_pol_II-assoc_Paf1"/>
</dbReference>
<dbReference type="GO" id="GO:0006368">
    <property type="term" value="P:transcription elongation by RNA polymerase II"/>
    <property type="evidence" value="ECO:0007669"/>
    <property type="project" value="InterPro"/>
</dbReference>
<proteinExistence type="inferred from homology"/>
<evidence type="ECO:0000256" key="3">
    <source>
        <dbReference type="ARBA" id="ARBA00023242"/>
    </source>
</evidence>
<evidence type="ECO:0000313" key="6">
    <source>
        <dbReference type="Proteomes" id="UP000054166"/>
    </source>
</evidence>
<dbReference type="InParanoid" id="A0A0C3G2J5"/>
<name>A0A0C3G2J5_PILCF</name>
<feature type="non-terminal residue" evidence="5">
    <location>
        <position position="1"/>
    </location>
</feature>
<dbReference type="PANTHER" id="PTHR23188">
    <property type="entry name" value="RNA POLYMERASE II-ASSOCIATED FACTOR 1 HOMOLOG"/>
    <property type="match status" value="1"/>
</dbReference>
<dbReference type="AlphaFoldDB" id="A0A0C3G2J5"/>
<evidence type="ECO:0000256" key="1">
    <source>
        <dbReference type="ARBA" id="ARBA00004123"/>
    </source>
</evidence>
<comment type="similarity">
    <text evidence="2">Belongs to the PAF1 family.</text>
</comment>
<feature type="non-terminal residue" evidence="5">
    <location>
        <position position="437"/>
    </location>
</feature>
<feature type="region of interest" description="Disordered" evidence="4">
    <location>
        <begin position="76"/>
        <end position="123"/>
    </location>
</feature>
<feature type="compositionally biased region" description="Basic and acidic residues" evidence="4">
    <location>
        <begin position="83"/>
        <end position="97"/>
    </location>
</feature>
<sequence>SSKLDLLVRVRYSNPLPAPPCPPKLLQIPTNPSRYARPEFLNAIANDTPLPMIVDAECGMPLDLGRWECLWEEGADDSALNPDPHDLPLLDPKDKFLLGDPSSTPGGPYTNGAATPGTSAPLPVHVPWLRKTEYISREGVQRGSGTQEPKLTPQANIDISHAAQLSTIESSFAANNSPTSNTEFDLKSLRHPNKPDVTAVESYEIFPDAEIWANAYDLFRFSERPGERSVEVEDPRLDCAILRPMESDGDHFLAYYLTQTDEAATSFKASRSNPPTLTPTSTNANPLAFLDSDDQPETNPNATVFHFVRDYETVKVEQEVPNEFLLVLDDGSTKVEGDGVKVEDDSAKGKRKKGAYYKNIERKMILKKKRVNTHEAYLDKWEVVKLTHTRMSAEEAEEREEVLAEVMDPTYLLGRDVDADGDADAEGEGVGVGVFGI</sequence>
<dbReference type="FunCoup" id="A0A0C3G2J5">
    <property type="interactions" value="601"/>
</dbReference>
<protein>
    <recommendedName>
        <fullName evidence="7">RNA polymerase II-associated</fullName>
    </recommendedName>
</protein>
<accession>A0A0C3G2J5</accession>
<dbReference type="STRING" id="765440.A0A0C3G2J5"/>
<dbReference type="Pfam" id="PF03985">
    <property type="entry name" value="Paf1"/>
    <property type="match status" value="1"/>
</dbReference>
<dbReference type="Proteomes" id="UP000054166">
    <property type="component" value="Unassembled WGS sequence"/>
</dbReference>
<dbReference type="EMBL" id="KN832973">
    <property type="protein sequence ID" value="KIM90575.1"/>
    <property type="molecule type" value="Genomic_DNA"/>
</dbReference>
<keyword evidence="3" id="KW-0539">Nucleus</keyword>
<evidence type="ECO:0000313" key="5">
    <source>
        <dbReference type="EMBL" id="KIM90575.1"/>
    </source>
</evidence>
<evidence type="ECO:0000256" key="4">
    <source>
        <dbReference type="SAM" id="MobiDB-lite"/>
    </source>
</evidence>
<dbReference type="OrthoDB" id="10260285at2759"/>
<evidence type="ECO:0008006" key="7">
    <source>
        <dbReference type="Google" id="ProtNLM"/>
    </source>
</evidence>
<dbReference type="GO" id="GO:0000993">
    <property type="term" value="F:RNA polymerase II complex binding"/>
    <property type="evidence" value="ECO:0007669"/>
    <property type="project" value="TreeGrafter"/>
</dbReference>
<reference evidence="5 6" key="1">
    <citation type="submission" date="2014-04" db="EMBL/GenBank/DDBJ databases">
        <authorList>
            <consortium name="DOE Joint Genome Institute"/>
            <person name="Kuo A."/>
            <person name="Tarkka M."/>
            <person name="Buscot F."/>
            <person name="Kohler A."/>
            <person name="Nagy L.G."/>
            <person name="Floudas D."/>
            <person name="Copeland A."/>
            <person name="Barry K.W."/>
            <person name="Cichocki N."/>
            <person name="Veneault-Fourrey C."/>
            <person name="LaButti K."/>
            <person name="Lindquist E.A."/>
            <person name="Lipzen A."/>
            <person name="Lundell T."/>
            <person name="Morin E."/>
            <person name="Murat C."/>
            <person name="Sun H."/>
            <person name="Tunlid A."/>
            <person name="Henrissat B."/>
            <person name="Grigoriev I.V."/>
            <person name="Hibbett D.S."/>
            <person name="Martin F."/>
            <person name="Nordberg H.P."/>
            <person name="Cantor M.N."/>
            <person name="Hua S.X."/>
        </authorList>
    </citation>
    <scope>NUCLEOTIDE SEQUENCE [LARGE SCALE GENOMIC DNA]</scope>
    <source>
        <strain evidence="5 6">F 1598</strain>
    </source>
</reference>
<dbReference type="GO" id="GO:0003682">
    <property type="term" value="F:chromatin binding"/>
    <property type="evidence" value="ECO:0007669"/>
    <property type="project" value="TreeGrafter"/>
</dbReference>
<dbReference type="HOGENOM" id="CLU_021991_3_0_1"/>
<comment type="subcellular location">
    <subcellularLocation>
        <location evidence="1">Nucleus</location>
    </subcellularLocation>
</comment>